<organism evidence="8 9">
    <name type="scientific">Nitratiruptor tergarcus DSM 16512</name>
    <dbReference type="NCBI Taxonomy" id="1069081"/>
    <lineage>
        <taxon>Bacteria</taxon>
        <taxon>Pseudomonadati</taxon>
        <taxon>Campylobacterota</taxon>
        <taxon>Epsilonproteobacteria</taxon>
        <taxon>Nautiliales</taxon>
        <taxon>Nitratiruptoraceae</taxon>
        <taxon>Nitratiruptor</taxon>
    </lineage>
</organism>
<evidence type="ECO:0000313" key="9">
    <source>
        <dbReference type="Proteomes" id="UP000192602"/>
    </source>
</evidence>
<dbReference type="PROSITE" id="PS51007">
    <property type="entry name" value="CYTC"/>
    <property type="match status" value="2"/>
</dbReference>
<keyword evidence="3 6" id="KW-0479">Metal-binding</keyword>
<dbReference type="InterPro" id="IPR009056">
    <property type="entry name" value="Cyt_c-like_dom"/>
</dbReference>
<evidence type="ECO:0000256" key="6">
    <source>
        <dbReference type="PROSITE-ProRule" id="PRU00433"/>
    </source>
</evidence>
<accession>A0A1W1WQX1</accession>
<dbReference type="EMBL" id="FWWZ01000001">
    <property type="protein sequence ID" value="SMC08599.1"/>
    <property type="molecule type" value="Genomic_DNA"/>
</dbReference>
<evidence type="ECO:0000313" key="8">
    <source>
        <dbReference type="EMBL" id="SMC08599.1"/>
    </source>
</evidence>
<dbReference type="CDD" id="cd20784">
    <property type="entry name" value="8prop_hemeD1_cyt_cd1-like"/>
    <property type="match status" value="1"/>
</dbReference>
<dbReference type="Pfam" id="PF13442">
    <property type="entry name" value="Cytochrome_CBB3"/>
    <property type="match status" value="2"/>
</dbReference>
<evidence type="ECO:0000256" key="1">
    <source>
        <dbReference type="ARBA" id="ARBA00022448"/>
    </source>
</evidence>
<keyword evidence="9" id="KW-1185">Reference proteome</keyword>
<name>A0A1W1WQX1_9BACT</name>
<dbReference type="InterPro" id="IPR011048">
    <property type="entry name" value="Haem_d1_sf"/>
</dbReference>
<keyword evidence="4" id="KW-0249">Electron transport</keyword>
<dbReference type="GO" id="GO:0009055">
    <property type="term" value="F:electron transfer activity"/>
    <property type="evidence" value="ECO:0007669"/>
    <property type="project" value="InterPro"/>
</dbReference>
<dbReference type="Gene3D" id="1.10.760.10">
    <property type="entry name" value="Cytochrome c-like domain"/>
    <property type="match status" value="2"/>
</dbReference>
<evidence type="ECO:0000256" key="2">
    <source>
        <dbReference type="ARBA" id="ARBA00022617"/>
    </source>
</evidence>
<proteinExistence type="predicted"/>
<dbReference type="PANTHER" id="PTHR37823:SF1">
    <property type="entry name" value="CYTOCHROME C-553-LIKE"/>
    <property type="match status" value="1"/>
</dbReference>
<evidence type="ECO:0000256" key="3">
    <source>
        <dbReference type="ARBA" id="ARBA00022723"/>
    </source>
</evidence>
<evidence type="ECO:0000256" key="4">
    <source>
        <dbReference type="ARBA" id="ARBA00022982"/>
    </source>
</evidence>
<gene>
    <name evidence="8" type="ORF">SAMN05660197_0356</name>
</gene>
<evidence type="ECO:0000259" key="7">
    <source>
        <dbReference type="PROSITE" id="PS51007"/>
    </source>
</evidence>
<keyword evidence="1" id="KW-0813">Transport</keyword>
<dbReference type="PANTHER" id="PTHR37823">
    <property type="entry name" value="CYTOCHROME C-553-LIKE"/>
    <property type="match status" value="1"/>
</dbReference>
<dbReference type="InterPro" id="IPR003143">
    <property type="entry name" value="Cyt_cd1_C_sf"/>
</dbReference>
<keyword evidence="5 6" id="KW-0408">Iron</keyword>
<dbReference type="GO" id="GO:0046872">
    <property type="term" value="F:metal ion binding"/>
    <property type="evidence" value="ECO:0007669"/>
    <property type="project" value="UniProtKB-KW"/>
</dbReference>
<dbReference type="SUPFAM" id="SSF51004">
    <property type="entry name" value="C-terminal (heme d1) domain of cytochrome cd1-nitrite reductase"/>
    <property type="match status" value="1"/>
</dbReference>
<dbReference type="AlphaFoldDB" id="A0A1W1WQX1"/>
<dbReference type="RefSeq" id="WP_084274872.1">
    <property type="nucleotide sequence ID" value="NZ_FWWZ01000001.1"/>
</dbReference>
<dbReference type="InterPro" id="IPR051811">
    <property type="entry name" value="Cytochrome_c550/c551-like"/>
</dbReference>
<dbReference type="Gene3D" id="2.140.10.20">
    <property type="entry name" value="C-terminal (heme d1) domain of cytochrome cd1-nitrite reductase"/>
    <property type="match status" value="1"/>
</dbReference>
<dbReference type="GO" id="GO:0020037">
    <property type="term" value="F:heme binding"/>
    <property type="evidence" value="ECO:0007669"/>
    <property type="project" value="InterPro"/>
</dbReference>
<dbReference type="STRING" id="1069081.SAMN05660197_0356"/>
<feature type="domain" description="Cytochrome c" evidence="7">
    <location>
        <begin position="27"/>
        <end position="104"/>
    </location>
</feature>
<sequence>MKRVFFSLFFIGLLHADVLIHELEAKSSQKSGYDIYYKYCSMCHGKQREGISAPPLLPSFIKRMSDERLRDIIKNSLPQTLMPKFDFLSDGEVAKIIAYLRSPAKNIRWTKEDIKKSKVAFNNPKKNLGIKNIENITLVVERGANRVWVMENEKVLDRFSFVNVHGGLKYTLDGKNFYVPTRDGWIGHYSLEHGRVEHKIRACVNLRNISLSRDGKYLFATCLLPQMVVVFDRANLVPVKTQKVQGKISALYELYSKDEAVFTLRNKPELYRVDTKTLEFKKFPLDKPIEDFFIDPFEEYIIGTTRHGKDLRVYEIDSLKEVFHAPMEGMPHLFSATYWYKDGKFYFATPHLRRPFITVWQMYDWKLVKKIDVGGDGFFVKTHPMSDFLWVDNGSDELVLVDKSSFALKKIVPRKGKRYIHTEFSGDGKYAYLSIYESDGDLLVWQTDTFKELKDYSANVPVGKYNFINKNRKFYPRLFGLSLFKEKCWGCHHQTAMAFGPPFAAIAKKRTRDEMIAQILDPKNMYKHLGYKRNSMPAFKLSPKELQSITDYIMSFKDK</sequence>
<dbReference type="SUPFAM" id="SSF46626">
    <property type="entry name" value="Cytochrome c"/>
    <property type="match status" value="2"/>
</dbReference>
<dbReference type="Proteomes" id="UP000192602">
    <property type="component" value="Unassembled WGS sequence"/>
</dbReference>
<evidence type="ECO:0000256" key="5">
    <source>
        <dbReference type="ARBA" id="ARBA00023004"/>
    </source>
</evidence>
<reference evidence="9" key="1">
    <citation type="submission" date="2017-04" db="EMBL/GenBank/DDBJ databases">
        <authorList>
            <person name="Varghese N."/>
            <person name="Submissions S."/>
        </authorList>
    </citation>
    <scope>NUCLEOTIDE SEQUENCE [LARGE SCALE GENOMIC DNA]</scope>
    <source>
        <strain evidence="9">DSM 16512</strain>
    </source>
</reference>
<dbReference type="OrthoDB" id="5373067at2"/>
<feature type="domain" description="Cytochrome c" evidence="7">
    <location>
        <begin position="475"/>
        <end position="557"/>
    </location>
</feature>
<dbReference type="InterPro" id="IPR036909">
    <property type="entry name" value="Cyt_c-like_dom_sf"/>
</dbReference>
<dbReference type="Pfam" id="PF02239">
    <property type="entry name" value="Cytochrom_D1"/>
    <property type="match status" value="1"/>
</dbReference>
<protein>
    <submittedName>
        <fullName evidence="8">Cytochrome c, mono-and diheme variants</fullName>
    </submittedName>
</protein>
<keyword evidence="2 6" id="KW-0349">Heme</keyword>